<dbReference type="EMBL" id="BDDM01000207">
    <property type="protein sequence ID" value="GAT78428.1"/>
    <property type="molecule type" value="Genomic_DNA"/>
</dbReference>
<sequence>FILFVVNVLFCVIAVYRKDNYRHLHF</sequence>
<name>A0A170SWJ0_EHRRU</name>
<evidence type="ECO:0000313" key="1">
    <source>
        <dbReference type="EMBL" id="GAT78428.1"/>
    </source>
</evidence>
<dbReference type="Proteomes" id="UP000092731">
    <property type="component" value="Unassembled WGS sequence"/>
</dbReference>
<reference evidence="2" key="1">
    <citation type="submission" date="2016-05" db="EMBL/GenBank/DDBJ databases">
        <title>Draft genome sequences of four strains of Ehrlichia ruminantium, a tick-borne pathogen of ruminants, isolated from Zimbabwe, The Gambia and Ghana.</title>
        <authorList>
            <person name="Nakao R."/>
            <person name="Jongejan F."/>
            <person name="Sugimoto C."/>
        </authorList>
    </citation>
    <scope>NUCLEOTIDE SEQUENCE [LARGE SCALE GENOMIC DNA]</scope>
    <source>
        <strain evidence="2">Pokoase 417</strain>
    </source>
</reference>
<dbReference type="AlphaFoldDB" id="A0A170SWJ0"/>
<evidence type="ECO:0000313" key="2">
    <source>
        <dbReference type="Proteomes" id="UP000092731"/>
    </source>
</evidence>
<organism evidence="1 2">
    <name type="scientific">Ehrlichia ruminantium</name>
    <name type="common">heartwater rickettsia</name>
    <name type="synonym">Cowdria ruminantium</name>
    <dbReference type="NCBI Taxonomy" id="779"/>
    <lineage>
        <taxon>Bacteria</taxon>
        <taxon>Pseudomonadati</taxon>
        <taxon>Pseudomonadota</taxon>
        <taxon>Alphaproteobacteria</taxon>
        <taxon>Rickettsiales</taxon>
        <taxon>Anaplasmataceae</taxon>
        <taxon>Ehrlichia</taxon>
    </lineage>
</organism>
<comment type="caution">
    <text evidence="1">The sequence shown here is derived from an EMBL/GenBank/DDBJ whole genome shotgun (WGS) entry which is preliminary data.</text>
</comment>
<feature type="non-terminal residue" evidence="1">
    <location>
        <position position="1"/>
    </location>
</feature>
<gene>
    <name evidence="1" type="ORF">EHRUM3_06510</name>
</gene>
<protein>
    <submittedName>
        <fullName evidence="1">Uncharacterized protein</fullName>
    </submittedName>
</protein>
<accession>A0A170SWJ0</accession>
<proteinExistence type="predicted"/>